<dbReference type="OrthoDB" id="194358at2759"/>
<dbReference type="Gene3D" id="1.10.167.10">
    <property type="entry name" value="Regulator of G-protein Signalling 4, domain 2"/>
    <property type="match status" value="1"/>
</dbReference>
<dbReference type="PANTHER" id="PTHR10845">
    <property type="entry name" value="REGULATOR OF G PROTEIN SIGNALING"/>
    <property type="match status" value="1"/>
</dbReference>
<dbReference type="InterPro" id="IPR016137">
    <property type="entry name" value="RGS"/>
</dbReference>
<dbReference type="SUPFAM" id="SSF48452">
    <property type="entry name" value="TPR-like"/>
    <property type="match status" value="1"/>
</dbReference>
<dbReference type="AlphaFoldDB" id="A0A2P4X488"/>
<dbReference type="SMART" id="SM00315">
    <property type="entry name" value="RGS"/>
    <property type="match status" value="1"/>
</dbReference>
<proteinExistence type="predicted"/>
<evidence type="ECO:0000313" key="3">
    <source>
        <dbReference type="Proteomes" id="UP000237271"/>
    </source>
</evidence>
<feature type="domain" description="RGS" evidence="1">
    <location>
        <begin position="289"/>
        <end position="399"/>
    </location>
</feature>
<accession>A0A2P4X488</accession>
<sequence>RHHQYEELKPELYVGTERKAVTQTNQENSLQYSVLKSANCLNEMRTLLLGSDDAPKVFASSHSIDPEIENYQRKKRIAKEKTISQVQINVPVVAAKHAAQAGQEMIFTQPAELELAALYTTQKKYEKARELLRQVEKLIVDSLGILHPAMLKVAIGKARIAQEISDFEQCVSTMQDTLSLFEGILPLDHKDVLTATSMLLQSLDSLELYHQAVLTCQHVYKIRLRTLPPSHKCLTEICEQLDEFVSKRETLEMHHEDLVTLEKIEQERKRMERLANESEKHLGNFRHLLMKDPEGLSSFLTFARQEFAEDLVTFWISIEELKEDGIDCKTLRSRAVNTYLTYIKSRRIKVITAAQRKKIKKAITTPGKKLSRTLYDDVQTQTFELVYKGVYVRYLAQTK</sequence>
<dbReference type="PROSITE" id="PS50132">
    <property type="entry name" value="RGS"/>
    <property type="match status" value="1"/>
</dbReference>
<organism evidence="2 3">
    <name type="scientific">Phytophthora palmivora</name>
    <dbReference type="NCBI Taxonomy" id="4796"/>
    <lineage>
        <taxon>Eukaryota</taxon>
        <taxon>Sar</taxon>
        <taxon>Stramenopiles</taxon>
        <taxon>Oomycota</taxon>
        <taxon>Peronosporomycetes</taxon>
        <taxon>Peronosporales</taxon>
        <taxon>Peronosporaceae</taxon>
        <taxon>Phytophthora</taxon>
    </lineage>
</organism>
<dbReference type="SUPFAM" id="SSF48097">
    <property type="entry name" value="Regulator of G-protein signaling, RGS"/>
    <property type="match status" value="1"/>
</dbReference>
<dbReference type="Pfam" id="PF00615">
    <property type="entry name" value="RGS"/>
    <property type="match status" value="1"/>
</dbReference>
<dbReference type="EMBL" id="NCKW01016885">
    <property type="protein sequence ID" value="POM60367.1"/>
    <property type="molecule type" value="Genomic_DNA"/>
</dbReference>
<feature type="non-terminal residue" evidence="2">
    <location>
        <position position="1"/>
    </location>
</feature>
<keyword evidence="3" id="KW-1185">Reference proteome</keyword>
<reference evidence="2 3" key="1">
    <citation type="journal article" date="2017" name="Genome Biol. Evol.">
        <title>Phytophthora megakarya and P. palmivora, closely related causal agents of cacao black pod rot, underwent increases in genome sizes and gene numbers by different mechanisms.</title>
        <authorList>
            <person name="Ali S.S."/>
            <person name="Shao J."/>
            <person name="Lary D.J."/>
            <person name="Kronmiller B."/>
            <person name="Shen D."/>
            <person name="Strem M.D."/>
            <person name="Amoako-Attah I."/>
            <person name="Akrofi A.Y."/>
            <person name="Begoude B.A."/>
            <person name="Ten Hoopen G.M."/>
            <person name="Coulibaly K."/>
            <person name="Kebe B.I."/>
            <person name="Melnick R.L."/>
            <person name="Guiltinan M.J."/>
            <person name="Tyler B.M."/>
            <person name="Meinhardt L.W."/>
            <person name="Bailey B.A."/>
        </authorList>
    </citation>
    <scope>NUCLEOTIDE SEQUENCE [LARGE SCALE GENOMIC DNA]</scope>
    <source>
        <strain evidence="3">sbr112.9</strain>
    </source>
</reference>
<dbReference type="Gene3D" id="1.25.40.10">
    <property type="entry name" value="Tetratricopeptide repeat domain"/>
    <property type="match status" value="1"/>
</dbReference>
<comment type="caution">
    <text evidence="2">The sequence shown here is derived from an EMBL/GenBank/DDBJ whole genome shotgun (WGS) entry which is preliminary data.</text>
</comment>
<evidence type="ECO:0000259" key="1">
    <source>
        <dbReference type="PROSITE" id="PS50132"/>
    </source>
</evidence>
<dbReference type="InterPro" id="IPR036305">
    <property type="entry name" value="RGS_sf"/>
</dbReference>
<gene>
    <name evidence="2" type="ORF">PHPALM_30784</name>
</gene>
<protein>
    <recommendedName>
        <fullName evidence="1">RGS domain-containing protein</fullName>
    </recommendedName>
</protein>
<evidence type="ECO:0000313" key="2">
    <source>
        <dbReference type="EMBL" id="POM60367.1"/>
    </source>
</evidence>
<dbReference type="PANTHER" id="PTHR10845:SF192">
    <property type="entry name" value="DOUBLE HIT, ISOFORM B"/>
    <property type="match status" value="1"/>
</dbReference>
<dbReference type="Proteomes" id="UP000237271">
    <property type="component" value="Unassembled WGS sequence"/>
</dbReference>
<name>A0A2P4X488_9STRA</name>
<dbReference type="InterPro" id="IPR044926">
    <property type="entry name" value="RGS_subdomain_2"/>
</dbReference>
<dbReference type="InterPro" id="IPR011990">
    <property type="entry name" value="TPR-like_helical_dom_sf"/>
</dbReference>